<keyword evidence="3" id="KW-1185">Reference proteome</keyword>
<evidence type="ECO:0000313" key="2">
    <source>
        <dbReference type="EMBL" id="MBB5708624.1"/>
    </source>
</evidence>
<feature type="compositionally biased region" description="Basic and acidic residues" evidence="1">
    <location>
        <begin position="7"/>
        <end position="16"/>
    </location>
</feature>
<dbReference type="RefSeq" id="WP_184101524.1">
    <property type="nucleotide sequence ID" value="NZ_JACIJH010000022.1"/>
</dbReference>
<proteinExistence type="predicted"/>
<dbReference type="InterPro" id="IPR052159">
    <property type="entry name" value="Competence_DNA_uptake"/>
</dbReference>
<accession>A0A7W9B9A6</accession>
<reference evidence="2 3" key="1">
    <citation type="submission" date="2020-08" db="EMBL/GenBank/DDBJ databases">
        <title>Genomic Encyclopedia of Type Strains, Phase IV (KMG-IV): sequencing the most valuable type-strain genomes for metagenomic binning, comparative biology and taxonomic classification.</title>
        <authorList>
            <person name="Goeker M."/>
        </authorList>
    </citation>
    <scope>NUCLEOTIDE SEQUENCE [LARGE SCALE GENOMIC DNA]</scope>
    <source>
        <strain evidence="2 3">DSM 27163</strain>
    </source>
</reference>
<dbReference type="PANTHER" id="PTHR30619">
    <property type="entry name" value="DNA INTERNALIZATION/COMPETENCE PROTEIN COMEC/REC2"/>
    <property type="match status" value="1"/>
</dbReference>
<dbReference type="EMBL" id="JACIJH010000022">
    <property type="protein sequence ID" value="MBB5708624.1"/>
    <property type="molecule type" value="Genomic_DNA"/>
</dbReference>
<dbReference type="PANTHER" id="PTHR30619:SF1">
    <property type="entry name" value="RECOMBINATION PROTEIN 2"/>
    <property type="match status" value="1"/>
</dbReference>
<dbReference type="InterPro" id="IPR036866">
    <property type="entry name" value="RibonucZ/Hydroxyglut_hydro"/>
</dbReference>
<comment type="caution">
    <text evidence="2">The sequence shown here is derived from an EMBL/GenBank/DDBJ whole genome shotgun (WGS) entry which is preliminary data.</text>
</comment>
<feature type="region of interest" description="Disordered" evidence="1">
    <location>
        <begin position="1"/>
        <end position="21"/>
    </location>
</feature>
<dbReference type="SUPFAM" id="SSF56281">
    <property type="entry name" value="Metallo-hydrolase/oxidoreductase"/>
    <property type="match status" value="1"/>
</dbReference>
<evidence type="ECO:0000313" key="3">
    <source>
        <dbReference type="Proteomes" id="UP000537161"/>
    </source>
</evidence>
<dbReference type="AlphaFoldDB" id="A0A7W9B9A6"/>
<gene>
    <name evidence="2" type="ORF">FHR21_004017</name>
</gene>
<keyword evidence="2" id="KW-0378">Hydrolase</keyword>
<sequence>MINGGSDKPKSREVKPSSRLKGRQMFKARAASRRLLGWILVGVVMGANSSAFAFEPAVEGRGSPVAREKLPAWHDGLLDIHHINTGRGNAAFFVLPDGTSILFDAGDIEDDFEEKYAPLKLGPAVPDSSLRPGQWIADYIRQFAPKRMTAIDYAFVSHFHTDHYGTLLPGSPVSAHGPWKLTGIMDVAEVWPIKILIDRGNPDYSFPRPLREQQDENLLNYLRFIDAGVRSGRLKTQGFAVGHDDQVLLRHDRKRYPTFSIRNIAANGEIWTGIGMEKRATLNADEIVNQNGKFNENPLSLVLKINYGDFDYVTGGDITGVSEPDQPAWFNMESKIAPVVGEVDVMTMNHHGNRDATNADWLRNLKPQVLVEQTWTSDQPGGEVVARVTSKHLWQGQRHIFATHIQDATKVAIGPWLTRNYQSMEGHVLIRVQPGGGVFDVYILDDHSRERPIKSHFGPFVSRPE</sequence>
<dbReference type="Proteomes" id="UP000537161">
    <property type="component" value="Unassembled WGS sequence"/>
</dbReference>
<protein>
    <submittedName>
        <fullName evidence="2">Beta-lactamase superfamily II metal-dependent hydrolase</fullName>
    </submittedName>
</protein>
<evidence type="ECO:0000256" key="1">
    <source>
        <dbReference type="SAM" id="MobiDB-lite"/>
    </source>
</evidence>
<name>A0A7W9B9A6_9SPHN</name>
<dbReference type="Gene3D" id="3.60.15.10">
    <property type="entry name" value="Ribonuclease Z/Hydroxyacylglutathione hydrolase-like"/>
    <property type="match status" value="1"/>
</dbReference>
<organism evidence="2 3">
    <name type="scientific">Sphingopyxis panaciterrulae</name>
    <dbReference type="NCBI Taxonomy" id="462372"/>
    <lineage>
        <taxon>Bacteria</taxon>
        <taxon>Pseudomonadati</taxon>
        <taxon>Pseudomonadota</taxon>
        <taxon>Alphaproteobacteria</taxon>
        <taxon>Sphingomonadales</taxon>
        <taxon>Sphingomonadaceae</taxon>
        <taxon>Sphingopyxis</taxon>
    </lineage>
</organism>
<dbReference type="GO" id="GO:0016787">
    <property type="term" value="F:hydrolase activity"/>
    <property type="evidence" value="ECO:0007669"/>
    <property type="project" value="UniProtKB-KW"/>
</dbReference>